<name>A0AC34QU69_9BILA</name>
<evidence type="ECO:0000313" key="2">
    <source>
        <dbReference type="WBParaSite" id="JU765_v2.g19390.t1"/>
    </source>
</evidence>
<sequence length="143" mass="16757">MKAAELCSLLYTEQRLKSFKKWPFDPKSTKTKTQNTCTSVNLAKAGYIFFEDNCATCVFCGKTLEFEPQDNPFNEHRSHSPNCVFLEMMEKDETEWTVKEFEVLIAALCTRECLTTVKRWQEELLVQGRKVRKRIEPFIDDNN</sequence>
<dbReference type="Proteomes" id="UP000887576">
    <property type="component" value="Unplaced"/>
</dbReference>
<reference evidence="2" key="1">
    <citation type="submission" date="2022-11" db="UniProtKB">
        <authorList>
            <consortium name="WormBaseParasite"/>
        </authorList>
    </citation>
    <scope>IDENTIFICATION</scope>
</reference>
<proteinExistence type="predicted"/>
<accession>A0AC34QU69</accession>
<dbReference type="WBParaSite" id="JU765_v2.g19390.t1">
    <property type="protein sequence ID" value="JU765_v2.g19390.t1"/>
    <property type="gene ID" value="JU765_v2.g19390"/>
</dbReference>
<organism evidence="1 2">
    <name type="scientific">Panagrolaimus sp. JU765</name>
    <dbReference type="NCBI Taxonomy" id="591449"/>
    <lineage>
        <taxon>Eukaryota</taxon>
        <taxon>Metazoa</taxon>
        <taxon>Ecdysozoa</taxon>
        <taxon>Nematoda</taxon>
        <taxon>Chromadorea</taxon>
        <taxon>Rhabditida</taxon>
        <taxon>Tylenchina</taxon>
        <taxon>Panagrolaimomorpha</taxon>
        <taxon>Panagrolaimoidea</taxon>
        <taxon>Panagrolaimidae</taxon>
        <taxon>Panagrolaimus</taxon>
    </lineage>
</organism>
<evidence type="ECO:0000313" key="1">
    <source>
        <dbReference type="Proteomes" id="UP000887576"/>
    </source>
</evidence>
<protein>
    <submittedName>
        <fullName evidence="2">Uncharacterized protein</fullName>
    </submittedName>
</protein>